<evidence type="ECO:0000313" key="3">
    <source>
        <dbReference type="EMBL" id="GAY72652.1"/>
    </source>
</evidence>
<dbReference type="Proteomes" id="UP000286974">
    <property type="component" value="Unassembled WGS sequence"/>
</dbReference>
<dbReference type="NCBIfam" id="TIGR01575">
    <property type="entry name" value="rimI"/>
    <property type="match status" value="1"/>
</dbReference>
<comment type="function">
    <text evidence="1">Acetylates the N-terminal alanine of ribosomal protein bS18.</text>
</comment>
<reference evidence="3 4" key="1">
    <citation type="submission" date="2017-11" db="EMBL/GenBank/DDBJ databases">
        <title>Draft Genome Sequence of Lactobacillus curieae NBRC 111893 isolated from Koso, a Japanese sugar-Vegetable Fermented Beverage.</title>
        <authorList>
            <person name="Chiou T.Y."/>
            <person name="Oshima K."/>
            <person name="Suda W."/>
            <person name="Hattori M."/>
            <person name="Takahashi T."/>
        </authorList>
    </citation>
    <scope>NUCLEOTIDE SEQUENCE [LARGE SCALE GENOMIC DNA]</scope>
    <source>
        <strain evidence="3 4">NBRC111893</strain>
    </source>
</reference>
<organism evidence="3 4">
    <name type="scientific">Lentilactobacillus kosonis</name>
    <dbReference type="NCBI Taxonomy" id="2810561"/>
    <lineage>
        <taxon>Bacteria</taxon>
        <taxon>Bacillati</taxon>
        <taxon>Bacillota</taxon>
        <taxon>Bacilli</taxon>
        <taxon>Lactobacillales</taxon>
        <taxon>Lactobacillaceae</taxon>
        <taxon>Lentilactobacillus</taxon>
    </lineage>
</organism>
<comment type="caution">
    <text evidence="3">The sequence shown here is derived from an EMBL/GenBank/DDBJ whole genome shotgun (WGS) entry which is preliminary data.</text>
</comment>
<dbReference type="SUPFAM" id="SSF55729">
    <property type="entry name" value="Acyl-CoA N-acyltransferases (Nat)"/>
    <property type="match status" value="1"/>
</dbReference>
<keyword evidence="1" id="KW-0963">Cytoplasm</keyword>
<dbReference type="GO" id="GO:0005737">
    <property type="term" value="C:cytoplasm"/>
    <property type="evidence" value="ECO:0007669"/>
    <property type="project" value="UniProtKB-SubCell"/>
</dbReference>
<protein>
    <recommendedName>
        <fullName evidence="1">[Ribosomal protein bS18]-alanine N-acetyltransferase</fullName>
        <ecNumber evidence="1">2.3.1.266</ecNumber>
    </recommendedName>
</protein>
<dbReference type="STRING" id="1138822.PL11_007785"/>
<dbReference type="CDD" id="cd04301">
    <property type="entry name" value="NAT_SF"/>
    <property type="match status" value="1"/>
</dbReference>
<evidence type="ECO:0000259" key="2">
    <source>
        <dbReference type="PROSITE" id="PS51186"/>
    </source>
</evidence>
<dbReference type="InterPro" id="IPR006464">
    <property type="entry name" value="AcTrfase_RimI/Ard1"/>
</dbReference>
<gene>
    <name evidence="3" type="ORF">NBRC111893_798</name>
</gene>
<accession>A0A401FJW1</accession>
<comment type="catalytic activity">
    <reaction evidence="1">
        <text>N-terminal L-alanyl-[ribosomal protein bS18] + acetyl-CoA = N-terminal N(alpha)-acetyl-L-alanyl-[ribosomal protein bS18] + CoA + H(+)</text>
        <dbReference type="Rhea" id="RHEA:43756"/>
        <dbReference type="Rhea" id="RHEA-COMP:10676"/>
        <dbReference type="Rhea" id="RHEA-COMP:10677"/>
        <dbReference type="ChEBI" id="CHEBI:15378"/>
        <dbReference type="ChEBI" id="CHEBI:57287"/>
        <dbReference type="ChEBI" id="CHEBI:57288"/>
        <dbReference type="ChEBI" id="CHEBI:64718"/>
        <dbReference type="ChEBI" id="CHEBI:83683"/>
        <dbReference type="EC" id="2.3.1.266"/>
    </reaction>
</comment>
<keyword evidence="3" id="KW-0808">Transferase</keyword>
<dbReference type="PANTHER" id="PTHR47542:SF2">
    <property type="entry name" value="ACYL-COA N-ACYLTRANSFERASES (NAT) SUPERFAMILY PROTEIN"/>
    <property type="match status" value="1"/>
</dbReference>
<dbReference type="InterPro" id="IPR000182">
    <property type="entry name" value="GNAT_dom"/>
</dbReference>
<dbReference type="EC" id="2.3.1.266" evidence="1"/>
<keyword evidence="3" id="KW-0012">Acyltransferase</keyword>
<dbReference type="EMBL" id="BEXA01000002">
    <property type="protein sequence ID" value="GAY72652.1"/>
    <property type="molecule type" value="Genomic_DNA"/>
</dbReference>
<name>A0A401FJW1_9LACO</name>
<dbReference type="PROSITE" id="PS51186">
    <property type="entry name" value="GNAT"/>
    <property type="match status" value="1"/>
</dbReference>
<keyword evidence="4" id="KW-1185">Reference proteome</keyword>
<proteinExistence type="inferred from homology"/>
<dbReference type="PANTHER" id="PTHR47542">
    <property type="entry name" value="ACYL-COA N-ACYLTRANSFERASES (NAT) SUPERFAMILY PROTEIN"/>
    <property type="match status" value="1"/>
</dbReference>
<feature type="domain" description="N-acetyltransferase" evidence="2">
    <location>
        <begin position="1"/>
        <end position="144"/>
    </location>
</feature>
<comment type="similarity">
    <text evidence="1">Belongs to the acetyltransferase family. RimI subfamily.</text>
</comment>
<dbReference type="AlphaFoldDB" id="A0A401FJW1"/>
<sequence length="147" mass="17111">MIPDIPEILGIERAVYGGQTPWDDRAFRSELMRKNDRLYLVLRRNDWLVAFIGCSLNFKTKDCHITNVAVAPNFQNHGLGYFLVNAIVKKARQMEFEKVTLEVRMSNTRAQRLYRNIGFVDDGINKGYYFNDREDALNMKMDITKLG</sequence>
<dbReference type="Pfam" id="PF00583">
    <property type="entry name" value="Acetyltransf_1"/>
    <property type="match status" value="1"/>
</dbReference>
<comment type="subcellular location">
    <subcellularLocation>
        <location evidence="1">Cytoplasm</location>
    </subcellularLocation>
</comment>
<dbReference type="GO" id="GO:0008999">
    <property type="term" value="F:protein-N-terminal-alanine acetyltransferase activity"/>
    <property type="evidence" value="ECO:0007669"/>
    <property type="project" value="UniProtKB-EC"/>
</dbReference>
<dbReference type="InterPro" id="IPR016181">
    <property type="entry name" value="Acyl_CoA_acyltransferase"/>
</dbReference>
<evidence type="ECO:0000256" key="1">
    <source>
        <dbReference type="RuleBase" id="RU363094"/>
    </source>
</evidence>
<dbReference type="Gene3D" id="3.40.630.30">
    <property type="match status" value="1"/>
</dbReference>
<evidence type="ECO:0000313" key="4">
    <source>
        <dbReference type="Proteomes" id="UP000286974"/>
    </source>
</evidence>